<dbReference type="Pfam" id="PF00940">
    <property type="entry name" value="RNA_pol"/>
    <property type="match status" value="1"/>
</dbReference>
<keyword evidence="3" id="KW-1185">Reference proteome</keyword>
<name>D6PI47_9CAUD</name>
<dbReference type="KEGG" id="vg:54998855"/>
<evidence type="ECO:0000259" key="1">
    <source>
        <dbReference type="Pfam" id="PF00940"/>
    </source>
</evidence>
<dbReference type="SUPFAM" id="SSF56672">
    <property type="entry name" value="DNA/RNA polymerases"/>
    <property type="match status" value="1"/>
</dbReference>
<evidence type="ECO:0000313" key="3">
    <source>
        <dbReference type="Proteomes" id="UP000523591"/>
    </source>
</evidence>
<organism evidence="2 3">
    <name type="scientific">uncultured phage MedDCM-OCT-S05-C849</name>
    <dbReference type="NCBI Taxonomy" id="743565"/>
    <lineage>
        <taxon>Viruses</taxon>
        <taxon>Duplodnaviria</taxon>
        <taxon>Heunggongvirae</taxon>
        <taxon>Uroviricota</taxon>
        <taxon>Caudoviricetes</taxon>
        <taxon>Autographivirales</taxon>
        <taxon>Pagavirus</taxon>
        <taxon>Pagavirus S05C849</taxon>
    </lineage>
</organism>
<dbReference type="Proteomes" id="UP000523591">
    <property type="component" value="Segment"/>
</dbReference>
<sequence length="56" mass="6457">MVSFSVSTSYGLDKATMEDRLAWVTKRENILLIIRVATDPLNNIGDWEVAEEPWQF</sequence>
<reference evidence="2 3" key="1">
    <citation type="journal article" date="2010" name="ISME J.">
        <title>Metagenome of the Mediterranean deep chlorophyll maximum studied by direct and fosmid library 454 pyrosequencing.</title>
        <authorList>
            <person name="Ghai R."/>
            <person name="Martin-Cuadrado A.B."/>
            <person name="Molto A.G."/>
            <person name="Heredia I.G."/>
            <person name="Cabrera R."/>
            <person name="Martin J."/>
            <person name="Verdu M."/>
            <person name="Deschamps P."/>
            <person name="Moreira D."/>
            <person name="Lopez-Garcia P."/>
            <person name="Mira A."/>
            <person name="Rodriguez-Valera F."/>
        </authorList>
    </citation>
    <scope>NUCLEOTIDE SEQUENCE [LARGE SCALE GENOMIC DNA]</scope>
</reference>
<accession>D6PI47</accession>
<dbReference type="Gene3D" id="1.10.287.280">
    <property type="match status" value="1"/>
</dbReference>
<dbReference type="EMBL" id="GU943068">
    <property type="protein sequence ID" value="ADD95398.1"/>
    <property type="molecule type" value="Genomic_DNA"/>
</dbReference>
<dbReference type="GeneID" id="54998855"/>
<protein>
    <recommendedName>
        <fullName evidence="1">DNA-directed RNA polymerase C-terminal domain-containing protein</fullName>
    </recommendedName>
</protein>
<dbReference type="RefSeq" id="YP_009807962.1">
    <property type="nucleotide sequence ID" value="NC_048033.1"/>
</dbReference>
<dbReference type="InterPro" id="IPR046950">
    <property type="entry name" value="DNA-dir_Rpol_C_phage-type"/>
</dbReference>
<proteinExistence type="predicted"/>
<evidence type="ECO:0000313" key="2">
    <source>
        <dbReference type="EMBL" id="ADD95398.1"/>
    </source>
</evidence>
<dbReference type="InterPro" id="IPR043502">
    <property type="entry name" value="DNA/RNA_pol_sf"/>
</dbReference>
<feature type="domain" description="DNA-directed RNA polymerase C-terminal" evidence="1">
    <location>
        <begin position="5"/>
        <end position="56"/>
    </location>
</feature>